<protein>
    <submittedName>
        <fullName evidence="3">MFS transporter</fullName>
    </submittedName>
</protein>
<keyword evidence="2" id="KW-0812">Transmembrane</keyword>
<evidence type="ECO:0000256" key="2">
    <source>
        <dbReference type="SAM" id="Phobius"/>
    </source>
</evidence>
<feature type="transmembrane region" description="Helical" evidence="2">
    <location>
        <begin position="114"/>
        <end position="136"/>
    </location>
</feature>
<feature type="transmembrane region" description="Helical" evidence="2">
    <location>
        <begin position="60"/>
        <end position="81"/>
    </location>
</feature>
<evidence type="ECO:0000256" key="1">
    <source>
        <dbReference type="SAM" id="MobiDB-lite"/>
    </source>
</evidence>
<dbReference type="Proteomes" id="UP000565715">
    <property type="component" value="Unassembled WGS sequence"/>
</dbReference>
<gene>
    <name evidence="3" type="ORF">HGA13_20590</name>
</gene>
<reference evidence="3 4" key="1">
    <citation type="submission" date="2020-04" db="EMBL/GenBank/DDBJ databases">
        <title>MicrobeNet Type strains.</title>
        <authorList>
            <person name="Nicholson A.C."/>
        </authorList>
    </citation>
    <scope>NUCLEOTIDE SEQUENCE [LARGE SCALE GENOMIC DNA]</scope>
    <source>
        <strain evidence="3 4">DSM 45078</strain>
    </source>
</reference>
<feature type="transmembrane region" description="Helical" evidence="2">
    <location>
        <begin position="175"/>
        <end position="197"/>
    </location>
</feature>
<name>A0A846XH28_9NOCA</name>
<keyword evidence="4" id="KW-1185">Reference proteome</keyword>
<accession>A0A846XH28</accession>
<organism evidence="3 4">
    <name type="scientific">Nocardia speluncae</name>
    <dbReference type="NCBI Taxonomy" id="419477"/>
    <lineage>
        <taxon>Bacteria</taxon>
        <taxon>Bacillati</taxon>
        <taxon>Actinomycetota</taxon>
        <taxon>Actinomycetes</taxon>
        <taxon>Mycobacteriales</taxon>
        <taxon>Nocardiaceae</taxon>
        <taxon>Nocardia</taxon>
    </lineage>
</organism>
<feature type="transmembrane region" description="Helical" evidence="2">
    <location>
        <begin position="19"/>
        <end position="40"/>
    </location>
</feature>
<dbReference type="InterPro" id="IPR036259">
    <property type="entry name" value="MFS_trans_sf"/>
</dbReference>
<sequence length="258" mass="26527">MAALPPTGNHLSSEADLPWWMLIGPGIGTITGLFMLTSVYEPGRLSHMMVEFGLLPRDFLLMGVLPYLIAAAVTFALGFLLGGRFPTALVLPALGVMVVGVLLTSFATGGAMLLAGRAISGLGAGVVVGVTVAVVRRIRGPRAAGATVVAVLGVLAAVAAPFVNRAISEMLSFRLAHLATVLFLLAAILAGAVSGMARAAGAGRTARPAPYGMPYPSPPPYPAPQNPVARYPAPQYPAPQYPVAQHPAAQYPPQPPGH</sequence>
<dbReference type="EMBL" id="JAAXOO010000005">
    <property type="protein sequence ID" value="NKY35448.1"/>
    <property type="molecule type" value="Genomic_DNA"/>
</dbReference>
<dbReference type="RefSeq" id="WP_157112766.1">
    <property type="nucleotide sequence ID" value="NZ_JAAXOO010000005.1"/>
</dbReference>
<dbReference type="SUPFAM" id="SSF103473">
    <property type="entry name" value="MFS general substrate transporter"/>
    <property type="match status" value="1"/>
</dbReference>
<proteinExistence type="predicted"/>
<feature type="transmembrane region" description="Helical" evidence="2">
    <location>
        <begin position="143"/>
        <end position="163"/>
    </location>
</feature>
<feature type="region of interest" description="Disordered" evidence="1">
    <location>
        <begin position="211"/>
        <end position="258"/>
    </location>
</feature>
<evidence type="ECO:0000313" key="3">
    <source>
        <dbReference type="EMBL" id="NKY35448.1"/>
    </source>
</evidence>
<feature type="transmembrane region" description="Helical" evidence="2">
    <location>
        <begin position="88"/>
        <end position="108"/>
    </location>
</feature>
<comment type="caution">
    <text evidence="3">The sequence shown here is derived from an EMBL/GenBank/DDBJ whole genome shotgun (WGS) entry which is preliminary data.</text>
</comment>
<keyword evidence="2" id="KW-0472">Membrane</keyword>
<evidence type="ECO:0000313" key="4">
    <source>
        <dbReference type="Proteomes" id="UP000565715"/>
    </source>
</evidence>
<feature type="compositionally biased region" description="Pro residues" evidence="1">
    <location>
        <begin position="211"/>
        <end position="225"/>
    </location>
</feature>
<keyword evidence="2" id="KW-1133">Transmembrane helix</keyword>
<dbReference type="AlphaFoldDB" id="A0A846XH28"/>